<keyword evidence="3" id="KW-1003">Cell membrane</keyword>
<dbReference type="RefSeq" id="WP_211272594.1">
    <property type="nucleotide sequence ID" value="NZ_JBHSHF010000010.1"/>
</dbReference>
<dbReference type="InterPro" id="IPR000515">
    <property type="entry name" value="MetI-like"/>
</dbReference>
<keyword evidence="5 7" id="KW-1133">Transmembrane helix</keyword>
<keyword evidence="6 7" id="KW-0472">Membrane</keyword>
<sequence>MKMHKVLSSKRTILIFVLPALILYSLFVFVPIIYNIYLSFFQTDLMSKNTFVGLLNYKNLFNDKFFQKSLVNNLILVVGSLIAHLSLALYFGNALFQKVKGNKFFQSVFFLPVVLSGAGVGLLFNMIYNSEFGLLNAVLDLFNLGHLKHAWLSDETTVMYALLFVVMWKFVGYHMVIQLAAMRGIPDSLYEAADIDGASSFQKFTKITLPLIKYVLKIDVVLIITGSLKYFDLIWSMTKGGPNHASEVMATYMYYQGFRTMKFGYASAIGTVLFILCAIVIWIVNVTMKTEKMEY</sequence>
<keyword evidence="10" id="KW-1185">Reference proteome</keyword>
<dbReference type="Proteomes" id="UP000182149">
    <property type="component" value="Unassembled WGS sequence"/>
</dbReference>
<protein>
    <recommendedName>
        <fullName evidence="8">ABC transmembrane type-1 domain-containing protein</fullName>
    </recommendedName>
</protein>
<keyword evidence="2 7" id="KW-0813">Transport</keyword>
<dbReference type="SUPFAM" id="SSF161098">
    <property type="entry name" value="MetI-like"/>
    <property type="match status" value="1"/>
</dbReference>
<feature type="domain" description="ABC transmembrane type-1" evidence="8">
    <location>
        <begin position="70"/>
        <end position="284"/>
    </location>
</feature>
<gene>
    <name evidence="9" type="ORF">RU93_GL001302</name>
</gene>
<feature type="transmembrane region" description="Helical" evidence="7">
    <location>
        <begin position="74"/>
        <end position="96"/>
    </location>
</feature>
<comment type="similarity">
    <text evidence="7">Belongs to the binding-protein-dependent transport system permease family.</text>
</comment>
<feature type="transmembrane region" description="Helical" evidence="7">
    <location>
        <begin position="157"/>
        <end position="176"/>
    </location>
</feature>
<proteinExistence type="inferred from homology"/>
<feature type="transmembrane region" description="Helical" evidence="7">
    <location>
        <begin position="263"/>
        <end position="284"/>
    </location>
</feature>
<dbReference type="Pfam" id="PF00528">
    <property type="entry name" value="BPD_transp_1"/>
    <property type="match status" value="1"/>
</dbReference>
<evidence type="ECO:0000256" key="6">
    <source>
        <dbReference type="ARBA" id="ARBA00023136"/>
    </source>
</evidence>
<comment type="subcellular location">
    <subcellularLocation>
        <location evidence="1 7">Cell membrane</location>
        <topology evidence="1 7">Multi-pass membrane protein</topology>
    </subcellularLocation>
</comment>
<dbReference type="PANTHER" id="PTHR30193:SF37">
    <property type="entry name" value="INNER MEMBRANE ABC TRANSPORTER PERMEASE PROTEIN YCJO"/>
    <property type="match status" value="1"/>
</dbReference>
<evidence type="ECO:0000256" key="1">
    <source>
        <dbReference type="ARBA" id="ARBA00004651"/>
    </source>
</evidence>
<evidence type="ECO:0000259" key="8">
    <source>
        <dbReference type="PROSITE" id="PS50928"/>
    </source>
</evidence>
<evidence type="ECO:0000256" key="4">
    <source>
        <dbReference type="ARBA" id="ARBA00022692"/>
    </source>
</evidence>
<dbReference type="PROSITE" id="PS50928">
    <property type="entry name" value="ABC_TM1"/>
    <property type="match status" value="1"/>
</dbReference>
<evidence type="ECO:0000256" key="2">
    <source>
        <dbReference type="ARBA" id="ARBA00022448"/>
    </source>
</evidence>
<dbReference type="CDD" id="cd06261">
    <property type="entry name" value="TM_PBP2"/>
    <property type="match status" value="1"/>
</dbReference>
<accession>A0A1L8QN43</accession>
<reference evidence="9 10" key="1">
    <citation type="submission" date="2014-12" db="EMBL/GenBank/DDBJ databases">
        <title>Draft genome sequences of 29 type strains of Enterococci.</title>
        <authorList>
            <person name="Zhong Z."/>
            <person name="Sun Z."/>
            <person name="Liu W."/>
            <person name="Zhang W."/>
            <person name="Zhang H."/>
        </authorList>
    </citation>
    <scope>NUCLEOTIDE SEQUENCE [LARGE SCALE GENOMIC DNA]</scope>
    <source>
        <strain evidence="9 10">DSM 17690</strain>
    </source>
</reference>
<evidence type="ECO:0000256" key="3">
    <source>
        <dbReference type="ARBA" id="ARBA00022475"/>
    </source>
</evidence>
<feature type="transmembrane region" description="Helical" evidence="7">
    <location>
        <begin position="12"/>
        <end position="37"/>
    </location>
</feature>
<evidence type="ECO:0000313" key="9">
    <source>
        <dbReference type="EMBL" id="OJG08945.1"/>
    </source>
</evidence>
<feature type="transmembrane region" description="Helical" evidence="7">
    <location>
        <begin position="108"/>
        <end position="128"/>
    </location>
</feature>
<dbReference type="PANTHER" id="PTHR30193">
    <property type="entry name" value="ABC TRANSPORTER PERMEASE PROTEIN"/>
    <property type="match status" value="1"/>
</dbReference>
<dbReference type="InterPro" id="IPR051393">
    <property type="entry name" value="ABC_transporter_permease"/>
</dbReference>
<name>A0A1L8QN43_9ENTE</name>
<evidence type="ECO:0000313" key="10">
    <source>
        <dbReference type="Proteomes" id="UP000182149"/>
    </source>
</evidence>
<dbReference type="InterPro" id="IPR035906">
    <property type="entry name" value="MetI-like_sf"/>
</dbReference>
<dbReference type="AlphaFoldDB" id="A0A1L8QN43"/>
<dbReference type="EMBL" id="JXKD01000024">
    <property type="protein sequence ID" value="OJG08945.1"/>
    <property type="molecule type" value="Genomic_DNA"/>
</dbReference>
<dbReference type="Gene3D" id="1.10.3720.10">
    <property type="entry name" value="MetI-like"/>
    <property type="match status" value="1"/>
</dbReference>
<comment type="caution">
    <text evidence="9">The sequence shown here is derived from an EMBL/GenBank/DDBJ whole genome shotgun (WGS) entry which is preliminary data.</text>
</comment>
<dbReference type="STRING" id="328396.RU93_GL001302"/>
<organism evidence="9 10">
    <name type="scientific">Enterococcus aquimarinus</name>
    <dbReference type="NCBI Taxonomy" id="328396"/>
    <lineage>
        <taxon>Bacteria</taxon>
        <taxon>Bacillati</taxon>
        <taxon>Bacillota</taxon>
        <taxon>Bacilli</taxon>
        <taxon>Lactobacillales</taxon>
        <taxon>Enterococcaceae</taxon>
        <taxon>Enterococcus</taxon>
    </lineage>
</organism>
<evidence type="ECO:0000256" key="5">
    <source>
        <dbReference type="ARBA" id="ARBA00022989"/>
    </source>
</evidence>
<dbReference type="GO" id="GO:0055085">
    <property type="term" value="P:transmembrane transport"/>
    <property type="evidence" value="ECO:0007669"/>
    <property type="project" value="InterPro"/>
</dbReference>
<evidence type="ECO:0000256" key="7">
    <source>
        <dbReference type="RuleBase" id="RU363032"/>
    </source>
</evidence>
<dbReference type="GO" id="GO:0005886">
    <property type="term" value="C:plasma membrane"/>
    <property type="evidence" value="ECO:0007669"/>
    <property type="project" value="UniProtKB-SubCell"/>
</dbReference>
<keyword evidence="4 7" id="KW-0812">Transmembrane</keyword>